<dbReference type="CDD" id="cd23992">
    <property type="entry name" value="PBP_GOBP"/>
    <property type="match status" value="1"/>
</dbReference>
<gene>
    <name evidence="2" type="primary">LOC114332965</name>
</gene>
<keyword evidence="1" id="KW-0732">Signal</keyword>
<dbReference type="AlphaFoldDB" id="A0A6P7FQG3"/>
<dbReference type="GO" id="GO:0005549">
    <property type="term" value="F:odorant binding"/>
    <property type="evidence" value="ECO:0007669"/>
    <property type="project" value="InterPro"/>
</dbReference>
<dbReference type="KEGG" id="dvv:114332965"/>
<reference evidence="2" key="1">
    <citation type="submission" date="2025-08" db="UniProtKB">
        <authorList>
            <consortium name="RefSeq"/>
        </authorList>
    </citation>
    <scope>IDENTIFICATION</scope>
    <source>
        <tissue evidence="2">Whole insect</tissue>
    </source>
</reference>
<sequence>MKVLVVIFVMMSVTAAKITDDYLSKTFKSCGASYGGPNSIFKLVVGPNPDIQTLGQKALCVDIKTGVTNENGDINKTVTREFIMFFTDGNKEKADKVVKSCTKRADVTPEVASFYFWRCGRLIVDN</sequence>
<evidence type="ECO:0000256" key="1">
    <source>
        <dbReference type="SAM" id="SignalP"/>
    </source>
</evidence>
<organism evidence="2">
    <name type="scientific">Diabrotica virgifera virgifera</name>
    <name type="common">western corn rootworm</name>
    <dbReference type="NCBI Taxonomy" id="50390"/>
    <lineage>
        <taxon>Eukaryota</taxon>
        <taxon>Metazoa</taxon>
        <taxon>Ecdysozoa</taxon>
        <taxon>Arthropoda</taxon>
        <taxon>Hexapoda</taxon>
        <taxon>Insecta</taxon>
        <taxon>Pterygota</taxon>
        <taxon>Neoptera</taxon>
        <taxon>Endopterygota</taxon>
        <taxon>Coleoptera</taxon>
        <taxon>Polyphaga</taxon>
        <taxon>Cucujiformia</taxon>
        <taxon>Chrysomeloidea</taxon>
        <taxon>Chrysomelidae</taxon>
        <taxon>Galerucinae</taxon>
        <taxon>Diabroticina</taxon>
        <taxon>Diabroticites</taxon>
        <taxon>Diabrotica</taxon>
    </lineage>
</organism>
<dbReference type="RefSeq" id="XP_028138574.1">
    <property type="nucleotide sequence ID" value="XM_028282773.1"/>
</dbReference>
<dbReference type="Gene3D" id="1.10.238.20">
    <property type="entry name" value="Pheromone/general odorant binding protein domain"/>
    <property type="match status" value="1"/>
</dbReference>
<protein>
    <submittedName>
        <fullName evidence="2">Uncharacterized protein LOC114332965</fullName>
    </submittedName>
</protein>
<proteinExistence type="predicted"/>
<dbReference type="SUPFAM" id="SSF47565">
    <property type="entry name" value="Insect pheromone/odorant-binding proteins"/>
    <property type="match status" value="1"/>
</dbReference>
<dbReference type="InterPro" id="IPR006170">
    <property type="entry name" value="PBP/GOBP"/>
</dbReference>
<dbReference type="InterPro" id="IPR036728">
    <property type="entry name" value="PBP_GOBP_sf"/>
</dbReference>
<dbReference type="InParanoid" id="A0A6P7FQG3"/>
<accession>A0A6P7FQG3</accession>
<evidence type="ECO:0000313" key="2">
    <source>
        <dbReference type="RefSeq" id="XP_028138574.1"/>
    </source>
</evidence>
<feature type="signal peptide" evidence="1">
    <location>
        <begin position="1"/>
        <end position="16"/>
    </location>
</feature>
<dbReference type="Pfam" id="PF01395">
    <property type="entry name" value="PBP_GOBP"/>
    <property type="match status" value="1"/>
</dbReference>
<name>A0A6P7FQG3_DIAVI</name>
<feature type="chain" id="PRO_5027991137" evidence="1">
    <location>
        <begin position="17"/>
        <end position="126"/>
    </location>
</feature>